<evidence type="ECO:0000313" key="10">
    <source>
        <dbReference type="EMBL" id="CAD8465708.1"/>
    </source>
</evidence>
<accession>A0A7S0DX81</accession>
<feature type="domain" description="Prenylcysteine lyase" evidence="9">
    <location>
        <begin position="160"/>
        <end position="502"/>
    </location>
</feature>
<dbReference type="InterPro" id="IPR010795">
    <property type="entry name" value="Prenylcys_lyase"/>
</dbReference>
<dbReference type="Gene3D" id="3.50.50.60">
    <property type="entry name" value="FAD/NAD(P)-binding domain"/>
    <property type="match status" value="1"/>
</dbReference>
<gene>
    <name evidence="10" type="ORF">HPHI1048_LOCUS329</name>
</gene>
<sequence>MLAYERQRFARHLCISAFFLLLLAVSWAQLEEEGNESSTSDERLGKVAVVGSGIGGASSSYFLRRLVGSEVEVHVFEAEGRVGGRCKALKHTVSNGKEKLFEVGASIIFDKNHYSRKISRELGLNHSRSRGRSFGLWDGRRLVFQSLHLPWNQTNPSPFLTSLGLMARYGRSLILLKSLVKKTLDSFLKIYDKQEAGESFETAEELWSALGLFHLTQETLGEELRLHGLSDKLLRELVGAVNRVNYNQNNSLNALAGMVSLCPLVAGSVFAIQEGNAALPEAMIRSSADFLNLKTRITRVTINSTSSDRRYVLWSGDKEVGGFDALVLATPLELATIEFFRIRPDGEEELKLDDLSNIDFRTTHSTFVHGTLNASRLTGVEKSLWMSRMVRGRGRVPDSIYATEDSQDFFTSISHYGHEIYKIFSPRRLMKAEIDQLFTVYKVLEEKEWKAYPHFHPPETLQSFRPIADERIYYVNAIEKAVSAVEVSAIGGRNVALMLCRDVFPSKCPKQRDPREEL</sequence>
<comment type="similarity">
    <text evidence="2">Belongs to the prenylcysteine oxidase family.</text>
</comment>
<feature type="signal peptide" evidence="8">
    <location>
        <begin position="1"/>
        <end position="28"/>
    </location>
</feature>
<evidence type="ECO:0000256" key="1">
    <source>
        <dbReference type="ARBA" id="ARBA00001974"/>
    </source>
</evidence>
<keyword evidence="5" id="KW-0274">FAD</keyword>
<organism evidence="10">
    <name type="scientific">Hanusia phi</name>
    <dbReference type="NCBI Taxonomy" id="3032"/>
    <lineage>
        <taxon>Eukaryota</taxon>
        <taxon>Cryptophyceae</taxon>
        <taxon>Pyrenomonadales</taxon>
        <taxon>Geminigeraceae</taxon>
        <taxon>Hanusia</taxon>
    </lineage>
</organism>
<proteinExistence type="inferred from homology"/>
<keyword evidence="4 8" id="KW-0732">Signal</keyword>
<dbReference type="Pfam" id="PF07156">
    <property type="entry name" value="Prenylcys_lyase"/>
    <property type="match status" value="1"/>
</dbReference>
<dbReference type="InterPro" id="IPR036188">
    <property type="entry name" value="FAD/NAD-bd_sf"/>
</dbReference>
<dbReference type="PANTHER" id="PTHR15944">
    <property type="entry name" value="FARNESYLCYSTEINE LYASE"/>
    <property type="match status" value="1"/>
</dbReference>
<feature type="chain" id="PRO_5030673927" description="Prenylcysteine lyase domain-containing protein" evidence="8">
    <location>
        <begin position="29"/>
        <end position="518"/>
    </location>
</feature>
<evidence type="ECO:0000256" key="8">
    <source>
        <dbReference type="SAM" id="SignalP"/>
    </source>
</evidence>
<keyword evidence="7" id="KW-0325">Glycoprotein</keyword>
<evidence type="ECO:0000256" key="2">
    <source>
        <dbReference type="ARBA" id="ARBA00009967"/>
    </source>
</evidence>
<dbReference type="SUPFAM" id="SSF51905">
    <property type="entry name" value="FAD/NAD(P)-binding domain"/>
    <property type="match status" value="1"/>
</dbReference>
<comment type="cofactor">
    <cofactor evidence="1">
        <name>FAD</name>
        <dbReference type="ChEBI" id="CHEBI:57692"/>
    </cofactor>
</comment>
<dbReference type="EMBL" id="HBEO01000445">
    <property type="protein sequence ID" value="CAD8465708.1"/>
    <property type="molecule type" value="Transcribed_RNA"/>
</dbReference>
<evidence type="ECO:0000256" key="4">
    <source>
        <dbReference type="ARBA" id="ARBA00022729"/>
    </source>
</evidence>
<dbReference type="GO" id="GO:0030327">
    <property type="term" value="P:prenylated protein catabolic process"/>
    <property type="evidence" value="ECO:0007669"/>
    <property type="project" value="TreeGrafter"/>
</dbReference>
<evidence type="ECO:0000256" key="5">
    <source>
        <dbReference type="ARBA" id="ARBA00022827"/>
    </source>
</evidence>
<protein>
    <recommendedName>
        <fullName evidence="9">Prenylcysteine lyase domain-containing protein</fullName>
    </recommendedName>
</protein>
<dbReference type="GO" id="GO:0030328">
    <property type="term" value="P:prenylcysteine catabolic process"/>
    <property type="evidence" value="ECO:0007669"/>
    <property type="project" value="InterPro"/>
</dbReference>
<dbReference type="Pfam" id="PF13450">
    <property type="entry name" value="NAD_binding_8"/>
    <property type="match status" value="1"/>
</dbReference>
<dbReference type="InterPro" id="IPR017046">
    <property type="entry name" value="Prenylcysteine_Oxase1"/>
</dbReference>
<dbReference type="GO" id="GO:0001735">
    <property type="term" value="F:prenylcysteine oxidase activity"/>
    <property type="evidence" value="ECO:0007669"/>
    <property type="project" value="InterPro"/>
</dbReference>
<keyword evidence="6" id="KW-0560">Oxidoreductase</keyword>
<evidence type="ECO:0000256" key="3">
    <source>
        <dbReference type="ARBA" id="ARBA00022630"/>
    </source>
</evidence>
<dbReference type="PANTHER" id="PTHR15944:SF0">
    <property type="entry name" value="PRENYLCYSTEINE LYASE DOMAIN-CONTAINING PROTEIN"/>
    <property type="match status" value="1"/>
</dbReference>
<evidence type="ECO:0000259" key="9">
    <source>
        <dbReference type="Pfam" id="PF07156"/>
    </source>
</evidence>
<reference evidence="10" key="1">
    <citation type="submission" date="2021-01" db="EMBL/GenBank/DDBJ databases">
        <authorList>
            <person name="Corre E."/>
            <person name="Pelletier E."/>
            <person name="Niang G."/>
            <person name="Scheremetjew M."/>
            <person name="Finn R."/>
            <person name="Kale V."/>
            <person name="Holt S."/>
            <person name="Cochrane G."/>
            <person name="Meng A."/>
            <person name="Brown T."/>
            <person name="Cohen L."/>
        </authorList>
    </citation>
    <scope>NUCLEOTIDE SEQUENCE</scope>
    <source>
        <strain evidence="10">CCMP325</strain>
    </source>
</reference>
<keyword evidence="3" id="KW-0285">Flavoprotein</keyword>
<evidence type="ECO:0000256" key="7">
    <source>
        <dbReference type="ARBA" id="ARBA00023180"/>
    </source>
</evidence>
<name>A0A7S0DX81_9CRYP</name>
<evidence type="ECO:0000256" key="6">
    <source>
        <dbReference type="ARBA" id="ARBA00023002"/>
    </source>
</evidence>
<dbReference type="AlphaFoldDB" id="A0A7S0DX81"/>